<proteinExistence type="predicted"/>
<protein>
    <submittedName>
        <fullName evidence="1">(California timema) hypothetical protein</fullName>
    </submittedName>
</protein>
<dbReference type="AlphaFoldDB" id="A0A7R9JLZ8"/>
<reference evidence="1" key="1">
    <citation type="submission" date="2020-11" db="EMBL/GenBank/DDBJ databases">
        <authorList>
            <person name="Tran Van P."/>
        </authorList>
    </citation>
    <scope>NUCLEOTIDE SEQUENCE</scope>
</reference>
<gene>
    <name evidence="1" type="ORF">TCMB3V08_LOCUS13835</name>
</gene>
<organism evidence="1">
    <name type="scientific">Timema californicum</name>
    <name type="common">California timema</name>
    <name type="synonym">Walking stick</name>
    <dbReference type="NCBI Taxonomy" id="61474"/>
    <lineage>
        <taxon>Eukaryota</taxon>
        <taxon>Metazoa</taxon>
        <taxon>Ecdysozoa</taxon>
        <taxon>Arthropoda</taxon>
        <taxon>Hexapoda</taxon>
        <taxon>Insecta</taxon>
        <taxon>Pterygota</taxon>
        <taxon>Neoptera</taxon>
        <taxon>Polyneoptera</taxon>
        <taxon>Phasmatodea</taxon>
        <taxon>Timematodea</taxon>
        <taxon>Timematoidea</taxon>
        <taxon>Timematidae</taxon>
        <taxon>Timema</taxon>
    </lineage>
</organism>
<name>A0A7R9JLZ8_TIMCA</name>
<dbReference type="EMBL" id="OE214045">
    <property type="protein sequence ID" value="CAD7581302.1"/>
    <property type="molecule type" value="Genomic_DNA"/>
</dbReference>
<accession>A0A7R9JLZ8</accession>
<sequence length="52" mass="5942">MLGPVMLCLAVYTLPCNQPPRQLFLDAGSPPYTLSEMKILCYHRTKSYFVSF</sequence>
<evidence type="ECO:0000313" key="1">
    <source>
        <dbReference type="EMBL" id="CAD7581302.1"/>
    </source>
</evidence>